<dbReference type="Pfam" id="PF20151">
    <property type="entry name" value="DUF6533"/>
    <property type="match status" value="1"/>
</dbReference>
<gene>
    <name evidence="3" type="ORF">EVJ58_g8048</name>
</gene>
<feature type="transmembrane region" description="Helical" evidence="1">
    <location>
        <begin position="88"/>
        <end position="117"/>
    </location>
</feature>
<keyword evidence="1" id="KW-1133">Transmembrane helix</keyword>
<dbReference type="Proteomes" id="UP000298390">
    <property type="component" value="Unassembled WGS sequence"/>
</dbReference>
<evidence type="ECO:0000256" key="1">
    <source>
        <dbReference type="SAM" id="Phobius"/>
    </source>
</evidence>
<comment type="caution">
    <text evidence="3">The sequence shown here is derived from an EMBL/GenBank/DDBJ whole genome shotgun (WGS) entry which is preliminary data.</text>
</comment>
<dbReference type="AlphaFoldDB" id="A0A4Y9Y1H1"/>
<feature type="domain" description="DUF6533" evidence="2">
    <location>
        <begin position="1"/>
        <end position="36"/>
    </location>
</feature>
<organism evidence="3 4">
    <name type="scientific">Rhodofomes roseus</name>
    <dbReference type="NCBI Taxonomy" id="34475"/>
    <lineage>
        <taxon>Eukaryota</taxon>
        <taxon>Fungi</taxon>
        <taxon>Dikarya</taxon>
        <taxon>Basidiomycota</taxon>
        <taxon>Agaricomycotina</taxon>
        <taxon>Agaricomycetes</taxon>
        <taxon>Polyporales</taxon>
        <taxon>Rhodofomes</taxon>
    </lineage>
</organism>
<accession>A0A4Y9Y1H1</accession>
<dbReference type="EMBL" id="SEKV01000563">
    <property type="protein sequence ID" value="TFY55758.1"/>
    <property type="molecule type" value="Genomic_DNA"/>
</dbReference>
<protein>
    <recommendedName>
        <fullName evidence="2">DUF6533 domain-containing protein</fullName>
    </recommendedName>
</protein>
<keyword evidence="1" id="KW-0812">Transmembrane</keyword>
<reference evidence="3 4" key="1">
    <citation type="submission" date="2019-01" db="EMBL/GenBank/DDBJ databases">
        <title>Genome sequencing of the rare red list fungi Fomitopsis rosea.</title>
        <authorList>
            <person name="Buettner E."/>
            <person name="Kellner H."/>
        </authorList>
    </citation>
    <scope>NUCLEOTIDE SEQUENCE [LARGE SCALE GENOMIC DNA]</scope>
    <source>
        <strain evidence="3 4">DSM 105464</strain>
    </source>
</reference>
<evidence type="ECO:0000259" key="2">
    <source>
        <dbReference type="Pfam" id="PF20151"/>
    </source>
</evidence>
<evidence type="ECO:0000313" key="3">
    <source>
        <dbReference type="EMBL" id="TFY55758.1"/>
    </source>
</evidence>
<evidence type="ECO:0000313" key="4">
    <source>
        <dbReference type="Proteomes" id="UP000298390"/>
    </source>
</evidence>
<name>A0A4Y9Y1H1_9APHY</name>
<feature type="transmembrane region" description="Helical" evidence="1">
    <location>
        <begin position="160"/>
        <end position="178"/>
    </location>
</feature>
<keyword evidence="1" id="KW-0472">Membrane</keyword>
<proteinExistence type="predicted"/>
<dbReference type="InterPro" id="IPR045340">
    <property type="entry name" value="DUF6533"/>
</dbReference>
<feature type="transmembrane region" description="Helical" evidence="1">
    <location>
        <begin position="58"/>
        <end position="82"/>
    </location>
</feature>
<sequence>MLLYDYLLTVDQEAELIWRKPNATSIIFGLNRVVTLGLVYEYTLYLHHYTYGSCKGTTISSAVFTFLSYLVWPAVSGLRVFALTKRKWWLAILTFVLGIAPWIIDVYIVATLSFRVVPGPLKGQTMCQEDTTVNRGFYWKALTAITATEIGLYLAATDDFINFFIAPISTVFVSRFILNLRACAAEADMGIGSSESTTFNGSTSRTLTFAFTQITHLDTMFPIEDDTTEQNAYVSNAGLDDHVGEDDMIEMSSRTAQ</sequence>